<accession>A0A2X1KVH1</accession>
<feature type="transmembrane region" description="Helical" evidence="6">
    <location>
        <begin position="94"/>
        <end position="117"/>
    </location>
</feature>
<protein>
    <submittedName>
        <fullName evidence="7">Citrate carrier</fullName>
    </submittedName>
</protein>
<feature type="transmembrane region" description="Helical" evidence="6">
    <location>
        <begin position="424"/>
        <end position="442"/>
    </location>
</feature>
<dbReference type="CDD" id="cd00625">
    <property type="entry name" value="ArsB_NhaD_permease"/>
    <property type="match status" value="1"/>
</dbReference>
<comment type="similarity">
    <text evidence="2">Belongs to the SLC13A/DASS transporter (TC 2.A.47) family. DIT1 subfamily.</text>
</comment>
<feature type="transmembrane region" description="Helical" evidence="6">
    <location>
        <begin position="381"/>
        <end position="412"/>
    </location>
</feature>
<keyword evidence="5 6" id="KW-0472">Membrane</keyword>
<keyword evidence="4 6" id="KW-1133">Transmembrane helix</keyword>
<dbReference type="GO" id="GO:0016020">
    <property type="term" value="C:membrane"/>
    <property type="evidence" value="ECO:0007669"/>
    <property type="project" value="UniProtKB-SubCell"/>
</dbReference>
<dbReference type="PANTHER" id="PTHR42826">
    <property type="entry name" value="DICARBOXYLATE TRANSPORTER 2.1, CHLOROPLASTIC"/>
    <property type="match status" value="1"/>
</dbReference>
<evidence type="ECO:0000256" key="4">
    <source>
        <dbReference type="ARBA" id="ARBA00022989"/>
    </source>
</evidence>
<evidence type="ECO:0000256" key="3">
    <source>
        <dbReference type="ARBA" id="ARBA00022692"/>
    </source>
</evidence>
<feature type="transmembrane region" description="Helical" evidence="6">
    <location>
        <begin position="57"/>
        <end position="74"/>
    </location>
</feature>
<comment type="subcellular location">
    <subcellularLocation>
        <location evidence="1">Membrane</location>
        <topology evidence="1">Multi-pass membrane protein</topology>
    </subcellularLocation>
</comment>
<evidence type="ECO:0000256" key="1">
    <source>
        <dbReference type="ARBA" id="ARBA00004141"/>
    </source>
</evidence>
<dbReference type="Pfam" id="PF00939">
    <property type="entry name" value="Na_sulph_symp"/>
    <property type="match status" value="1"/>
</dbReference>
<evidence type="ECO:0000313" key="7">
    <source>
        <dbReference type="EMBL" id="SPW58794.1"/>
    </source>
</evidence>
<feature type="transmembrane region" description="Helical" evidence="6">
    <location>
        <begin position="288"/>
        <end position="304"/>
    </location>
</feature>
<keyword evidence="3 6" id="KW-0812">Transmembrane</keyword>
<organism evidence="7 8">
    <name type="scientific">Escherichia coli</name>
    <dbReference type="NCBI Taxonomy" id="562"/>
    <lineage>
        <taxon>Bacteria</taxon>
        <taxon>Pseudomonadati</taxon>
        <taxon>Pseudomonadota</taxon>
        <taxon>Gammaproteobacteria</taxon>
        <taxon>Enterobacterales</taxon>
        <taxon>Enterobacteriaceae</taxon>
        <taxon>Escherichia</taxon>
    </lineage>
</organism>
<feature type="transmembrane region" description="Helical" evidence="6">
    <location>
        <begin position="7"/>
        <end position="27"/>
    </location>
</feature>
<evidence type="ECO:0000313" key="8">
    <source>
        <dbReference type="Proteomes" id="UP000250561"/>
    </source>
</evidence>
<proteinExistence type="inferred from homology"/>
<dbReference type="GO" id="GO:0022857">
    <property type="term" value="F:transmembrane transporter activity"/>
    <property type="evidence" value="ECO:0007669"/>
    <property type="project" value="InterPro"/>
</dbReference>
<evidence type="ECO:0000256" key="5">
    <source>
        <dbReference type="ARBA" id="ARBA00023136"/>
    </source>
</evidence>
<dbReference type="NCBIfam" id="TIGR00785">
    <property type="entry name" value="dass"/>
    <property type="match status" value="1"/>
</dbReference>
<evidence type="ECO:0000256" key="2">
    <source>
        <dbReference type="ARBA" id="ARBA00007349"/>
    </source>
</evidence>
<dbReference type="AlphaFoldDB" id="A0A2X1KVH1"/>
<feature type="transmembrane region" description="Helical" evidence="6">
    <location>
        <begin position="310"/>
        <end position="329"/>
    </location>
</feature>
<dbReference type="EMBL" id="UARS01000022">
    <property type="protein sequence ID" value="SPW58794.1"/>
    <property type="molecule type" value="Genomic_DNA"/>
</dbReference>
<feature type="transmembrane region" description="Helical" evidence="6">
    <location>
        <begin position="233"/>
        <end position="259"/>
    </location>
</feature>
<dbReference type="PIRSF" id="PIRSF002457">
    <property type="entry name" value="DASS"/>
    <property type="match status" value="1"/>
</dbReference>
<evidence type="ECO:0000256" key="6">
    <source>
        <dbReference type="SAM" id="Phobius"/>
    </source>
</evidence>
<feature type="transmembrane region" description="Helical" evidence="6">
    <location>
        <begin position="138"/>
        <end position="155"/>
    </location>
</feature>
<dbReference type="Proteomes" id="UP000250561">
    <property type="component" value="Unassembled WGS sequence"/>
</dbReference>
<gene>
    <name evidence="7" type="primary">citT</name>
    <name evidence="7" type="ORF">NCTC11126_06377</name>
</gene>
<reference evidence="7 8" key="1">
    <citation type="submission" date="2018-06" db="EMBL/GenBank/DDBJ databases">
        <authorList>
            <consortium name="Pathogen Informatics"/>
            <person name="Doyle S."/>
        </authorList>
    </citation>
    <scope>NUCLEOTIDE SEQUENCE [LARGE SCALE GENOMIC DNA]</scope>
    <source>
        <strain evidence="7 8">NCTC11126</strain>
    </source>
</reference>
<feature type="transmembrane region" description="Helical" evidence="6">
    <location>
        <begin position="190"/>
        <end position="213"/>
    </location>
</feature>
<dbReference type="InterPro" id="IPR001898">
    <property type="entry name" value="SLC13A/DASS"/>
</dbReference>
<dbReference type="InterPro" id="IPR030676">
    <property type="entry name" value="CitT-rel"/>
</dbReference>
<name>A0A2X1KVH1_ECOLX</name>
<feature type="transmembrane region" description="Helical" evidence="6">
    <location>
        <begin position="33"/>
        <end position="50"/>
    </location>
</feature>
<sequence length="495" mass="53965">MSLAKDNIWKLLAPLVVMGVMFLIPVPDGMPPQAWHYFAVFVAMIVGMILEPIPATAISFIAVTICVIGSNYLLFDAKELADPAFNAQKQALKWGLAGFSSTTVWLVFGAFIFALGYEVSGLGRRIALFLVKFMGKRTLTLGYAIVIIDILLAPFTPSNTARTGGTVFPVIKNLPPLFKSFPNDPSARRIGGYLMWMMVISTSLSSSMFVTGAAPNVLGLEFVSKIAGIQISWLQWFLCFLPVGVILLIIAPWLSYVLYKPEITHSEEVATWAGDELKTMGALTRREWTLIGLVLLSLGLWVFGSEVINATAVGLLAVSLMLALHVVPWKDITRYNSAWNTLVNLATLVVMANGLTRSGFIDWFAGTMSTHLEGFSPNATVIVLVLVFYFAHYLFASLSAHTATMLPVILAVGKGIPGVPMEQLCILLVLSIGIMGCLTPYATGPGVIIYGCGYVKSKRLLASWRNLRGDLHLYVAVGWLADSRHVELIRSPNAE</sequence>
<feature type="transmembrane region" description="Helical" evidence="6">
    <location>
        <begin position="341"/>
        <end position="361"/>
    </location>
</feature>